<sequence>MKVPLNFGPIVLINRRMYVTLASQARRRPQHIGQIQTTFSLNSIPVCREYVIA</sequence>
<keyword evidence="2" id="KW-1185">Reference proteome</keyword>
<evidence type="ECO:0000313" key="2">
    <source>
        <dbReference type="Proteomes" id="UP000324222"/>
    </source>
</evidence>
<evidence type="ECO:0000313" key="1">
    <source>
        <dbReference type="EMBL" id="MPC46868.1"/>
    </source>
</evidence>
<dbReference type="Proteomes" id="UP000324222">
    <property type="component" value="Unassembled WGS sequence"/>
</dbReference>
<reference evidence="1 2" key="1">
    <citation type="submission" date="2019-05" db="EMBL/GenBank/DDBJ databases">
        <title>Another draft genome of Portunus trituberculatus and its Hox gene families provides insights of decapod evolution.</title>
        <authorList>
            <person name="Jeong J.-H."/>
            <person name="Song I."/>
            <person name="Kim S."/>
            <person name="Choi T."/>
            <person name="Kim D."/>
            <person name="Ryu S."/>
            <person name="Kim W."/>
        </authorList>
    </citation>
    <scope>NUCLEOTIDE SEQUENCE [LARGE SCALE GENOMIC DNA]</scope>
    <source>
        <tissue evidence="1">Muscle</tissue>
    </source>
</reference>
<protein>
    <submittedName>
        <fullName evidence="1">Uncharacterized protein</fullName>
    </submittedName>
</protein>
<organism evidence="1 2">
    <name type="scientific">Portunus trituberculatus</name>
    <name type="common">Swimming crab</name>
    <name type="synonym">Neptunus trituberculatus</name>
    <dbReference type="NCBI Taxonomy" id="210409"/>
    <lineage>
        <taxon>Eukaryota</taxon>
        <taxon>Metazoa</taxon>
        <taxon>Ecdysozoa</taxon>
        <taxon>Arthropoda</taxon>
        <taxon>Crustacea</taxon>
        <taxon>Multicrustacea</taxon>
        <taxon>Malacostraca</taxon>
        <taxon>Eumalacostraca</taxon>
        <taxon>Eucarida</taxon>
        <taxon>Decapoda</taxon>
        <taxon>Pleocyemata</taxon>
        <taxon>Brachyura</taxon>
        <taxon>Eubrachyura</taxon>
        <taxon>Portunoidea</taxon>
        <taxon>Portunidae</taxon>
        <taxon>Portuninae</taxon>
        <taxon>Portunus</taxon>
    </lineage>
</organism>
<dbReference type="EMBL" id="VSRR010007424">
    <property type="protein sequence ID" value="MPC46868.1"/>
    <property type="molecule type" value="Genomic_DNA"/>
</dbReference>
<gene>
    <name evidence="1" type="ORF">E2C01_040598</name>
</gene>
<accession>A0A5B7FPM8</accession>
<proteinExistence type="predicted"/>
<dbReference type="AlphaFoldDB" id="A0A5B7FPM8"/>
<name>A0A5B7FPM8_PORTR</name>
<comment type="caution">
    <text evidence="1">The sequence shown here is derived from an EMBL/GenBank/DDBJ whole genome shotgun (WGS) entry which is preliminary data.</text>
</comment>